<proteinExistence type="predicted"/>
<name>A0A9X1TYQ6_9CORY</name>
<comment type="caution">
    <text evidence="1">The sequence shown here is derived from an EMBL/GenBank/DDBJ whole genome shotgun (WGS) entry which is preliminary data.</text>
</comment>
<keyword evidence="2" id="KW-1185">Reference proteome</keyword>
<evidence type="ECO:0000313" key="1">
    <source>
        <dbReference type="EMBL" id="MCF4007565.1"/>
    </source>
</evidence>
<dbReference type="EMBL" id="JAKGSI010000005">
    <property type="protein sequence ID" value="MCF4007565.1"/>
    <property type="molecule type" value="Genomic_DNA"/>
</dbReference>
<accession>A0A9X1TYQ6</accession>
<evidence type="ECO:0000313" key="2">
    <source>
        <dbReference type="Proteomes" id="UP001139336"/>
    </source>
</evidence>
<reference evidence="1" key="1">
    <citation type="submission" date="2022-01" db="EMBL/GenBank/DDBJ databases">
        <title>Corynebacterium sp. nov isolated from isolated from the feces of the greater white-fronted geese (Anser albifrons) at Poyang Lake, PR China.</title>
        <authorList>
            <person name="Liu Q."/>
        </authorList>
    </citation>
    <scope>NUCLEOTIDE SEQUENCE</scope>
    <source>
        <strain evidence="1">JCM 32435</strain>
    </source>
</reference>
<dbReference type="RefSeq" id="WP_236119700.1">
    <property type="nucleotide sequence ID" value="NZ_JAKGSI010000005.1"/>
</dbReference>
<protein>
    <submittedName>
        <fullName evidence="1">Uncharacterized protein</fullName>
    </submittedName>
</protein>
<dbReference type="AlphaFoldDB" id="A0A9X1TYQ6"/>
<gene>
    <name evidence="1" type="ORF">L1O03_10350</name>
</gene>
<sequence>MNDTTTPGAWGSTARADGATRTAATRRMLVDWVGELPGSPENPMAWVSGIRALRRALCSPTRAKALQALDLLRIVASAHGQRVIRQRGWAPFIDVWRAALCSPTGSEELAVLRTLTSRFLAPDPLYSPGTLFRAGIGLTTQKLLLTEEEKRIFLNFSMLSEDPTCPIVACEPWGRPMSPRDPLEKELWLAFIRFRRRYPHVRCLGDILHPGFRYQGPGTIDGIPIDSTVIRELAAGRTGGEHRDLAAILLAQIHPGDAVYHHTLSLIQRSPNPLHTAVSLGFPEWLVDHENRVRRPLFLPVPGR</sequence>
<organism evidence="1 2">
    <name type="scientific">Corynebacterium uropygiale</name>
    <dbReference type="NCBI Taxonomy" id="1775911"/>
    <lineage>
        <taxon>Bacteria</taxon>
        <taxon>Bacillati</taxon>
        <taxon>Actinomycetota</taxon>
        <taxon>Actinomycetes</taxon>
        <taxon>Mycobacteriales</taxon>
        <taxon>Corynebacteriaceae</taxon>
        <taxon>Corynebacterium</taxon>
    </lineage>
</organism>
<dbReference type="Proteomes" id="UP001139336">
    <property type="component" value="Unassembled WGS sequence"/>
</dbReference>